<dbReference type="RefSeq" id="WP_157038540.1">
    <property type="nucleotide sequence ID" value="NZ_HF571038.1"/>
</dbReference>
<evidence type="ECO:0008006" key="5">
    <source>
        <dbReference type="Google" id="ProtNLM"/>
    </source>
</evidence>
<feature type="signal peptide" evidence="2">
    <location>
        <begin position="1"/>
        <end position="29"/>
    </location>
</feature>
<dbReference type="STRING" id="1193518.BN13_580006"/>
<dbReference type="OrthoDB" id="9801244at2"/>
<keyword evidence="4" id="KW-1185">Reference proteome</keyword>
<name>A0A077MBT4_9MICO</name>
<proteinExistence type="predicted"/>
<organism evidence="3 4">
    <name type="scientific">Nostocoides jenkinsii Ben 74</name>
    <dbReference type="NCBI Taxonomy" id="1193518"/>
    <lineage>
        <taxon>Bacteria</taxon>
        <taxon>Bacillati</taxon>
        <taxon>Actinomycetota</taxon>
        <taxon>Actinomycetes</taxon>
        <taxon>Micrococcales</taxon>
        <taxon>Intrasporangiaceae</taxon>
        <taxon>Nostocoides</taxon>
    </lineage>
</organism>
<evidence type="ECO:0000256" key="1">
    <source>
        <dbReference type="SAM" id="MobiDB-lite"/>
    </source>
</evidence>
<dbReference type="PROSITE" id="PS51257">
    <property type="entry name" value="PROKAR_LIPOPROTEIN"/>
    <property type="match status" value="1"/>
</dbReference>
<evidence type="ECO:0000313" key="3">
    <source>
        <dbReference type="EMBL" id="CCI54069.1"/>
    </source>
</evidence>
<evidence type="ECO:0000313" key="4">
    <source>
        <dbReference type="Proteomes" id="UP000035720"/>
    </source>
</evidence>
<dbReference type="EMBL" id="CAJC01000170">
    <property type="protein sequence ID" value="CCI54069.1"/>
    <property type="molecule type" value="Genomic_DNA"/>
</dbReference>
<feature type="chain" id="PRO_5001721020" description="Lipoprotein" evidence="2">
    <location>
        <begin position="30"/>
        <end position="333"/>
    </location>
</feature>
<keyword evidence="2" id="KW-0732">Signal</keyword>
<dbReference type="AlphaFoldDB" id="A0A077MBT4"/>
<protein>
    <recommendedName>
        <fullName evidence="5">Lipoprotein</fullName>
    </recommendedName>
</protein>
<dbReference type="SUPFAM" id="SSF50969">
    <property type="entry name" value="YVTN repeat-like/Quinoprotein amine dehydrogenase"/>
    <property type="match status" value="1"/>
</dbReference>
<feature type="compositionally biased region" description="Polar residues" evidence="1">
    <location>
        <begin position="26"/>
        <end position="36"/>
    </location>
</feature>
<comment type="caution">
    <text evidence="3">The sequence shown here is derived from an EMBL/GenBank/DDBJ whole genome shotgun (WGS) entry which is preliminary data.</text>
</comment>
<reference evidence="3 4" key="1">
    <citation type="journal article" date="2013" name="ISME J.">
        <title>A metabolic model for members of the genus Tetrasphaera involved in enhanced biological phosphorus removal.</title>
        <authorList>
            <person name="Kristiansen R."/>
            <person name="Nguyen H.T.T."/>
            <person name="Saunders A.M."/>
            <person name="Nielsen J.L."/>
            <person name="Wimmer R."/>
            <person name="Le V.Q."/>
            <person name="McIlroy S.J."/>
            <person name="Petrovski S."/>
            <person name="Seviour R.J."/>
            <person name="Calteau A."/>
            <person name="Nielsen K.L."/>
            <person name="Nielsen P.H."/>
        </authorList>
    </citation>
    <scope>NUCLEOTIDE SEQUENCE [LARGE SCALE GENOMIC DNA]</scope>
    <source>
        <strain evidence="3 4">Ben 74</strain>
    </source>
</reference>
<dbReference type="Proteomes" id="UP000035720">
    <property type="component" value="Unassembled WGS sequence"/>
</dbReference>
<accession>A0A077MBT4</accession>
<sequence length="333" mass="34328">MTPRAFLRTLTGSAVVALLACTSSGPATSLTSTGRQAASPAASGLGADDAGRAATVQFRFTDTRINESSGLVARNGVFVTVNDSGDVGRIFTVDGTGKTVGVTNWKPKPRDTEAVAPSMTSGYIWVGDIGDNASTRSKIALIRVPSRTGTATVTPERYLAAYPNGPHNAETLLVQPGNEALYIVTKQTTGAALYSVPPLRSGVVNKLVKVAQVKGLITDGAFTPDGQHVLLRSYGRVYVYGFPSMQLLGSAQLPSQPQGEGLAIATDNTIYLSTEGANTPVLRYTLPPALDALLRSPARMDAGSATAAGLLRSLGLSGAADAVAAGASSMTTR</sequence>
<feature type="region of interest" description="Disordered" evidence="1">
    <location>
        <begin position="26"/>
        <end position="47"/>
    </location>
</feature>
<dbReference type="InterPro" id="IPR011044">
    <property type="entry name" value="Quino_amine_DH_bsu"/>
</dbReference>
<evidence type="ECO:0000256" key="2">
    <source>
        <dbReference type="SAM" id="SignalP"/>
    </source>
</evidence>
<gene>
    <name evidence="3" type="ORF">BN13_580006</name>
</gene>